<accession>A0AA88WWD8</accession>
<comment type="caution">
    <text evidence="1">The sequence shown here is derived from an EMBL/GenBank/DDBJ whole genome shotgun (WGS) entry which is preliminary data.</text>
</comment>
<organism evidence="1 2">
    <name type="scientific">Escallonia herrerae</name>
    <dbReference type="NCBI Taxonomy" id="1293975"/>
    <lineage>
        <taxon>Eukaryota</taxon>
        <taxon>Viridiplantae</taxon>
        <taxon>Streptophyta</taxon>
        <taxon>Embryophyta</taxon>
        <taxon>Tracheophyta</taxon>
        <taxon>Spermatophyta</taxon>
        <taxon>Magnoliopsida</taxon>
        <taxon>eudicotyledons</taxon>
        <taxon>Gunneridae</taxon>
        <taxon>Pentapetalae</taxon>
        <taxon>asterids</taxon>
        <taxon>campanulids</taxon>
        <taxon>Escalloniales</taxon>
        <taxon>Escalloniaceae</taxon>
        <taxon>Escallonia</taxon>
    </lineage>
</organism>
<evidence type="ECO:0000313" key="1">
    <source>
        <dbReference type="EMBL" id="KAK3035276.1"/>
    </source>
</evidence>
<keyword evidence="2" id="KW-1185">Reference proteome</keyword>
<evidence type="ECO:0000313" key="2">
    <source>
        <dbReference type="Proteomes" id="UP001188597"/>
    </source>
</evidence>
<sequence>MWRTAVVDSAAALQLWRRVTPSRHFSSMSTAVNSIGLWSLKYEGREQKHGLLVQTVLAKYWYEQMLHSACSNGAR</sequence>
<proteinExistence type="predicted"/>
<name>A0AA88WWD8_9ASTE</name>
<dbReference type="Proteomes" id="UP001188597">
    <property type="component" value="Unassembled WGS sequence"/>
</dbReference>
<dbReference type="AlphaFoldDB" id="A0AA88WWD8"/>
<reference evidence="1" key="1">
    <citation type="submission" date="2022-12" db="EMBL/GenBank/DDBJ databases">
        <title>Draft genome assemblies for two species of Escallonia (Escalloniales).</title>
        <authorList>
            <person name="Chanderbali A."/>
            <person name="Dervinis C."/>
            <person name="Anghel I."/>
            <person name="Soltis D."/>
            <person name="Soltis P."/>
            <person name="Zapata F."/>
        </authorList>
    </citation>
    <scope>NUCLEOTIDE SEQUENCE</scope>
    <source>
        <strain evidence="1">UCBG64.0493</strain>
        <tissue evidence="1">Leaf</tissue>
    </source>
</reference>
<protein>
    <submittedName>
        <fullName evidence="1">Uncharacterized protein</fullName>
    </submittedName>
</protein>
<gene>
    <name evidence="1" type="ORF">RJ639_034799</name>
</gene>
<dbReference type="EMBL" id="JAVXUP010000178">
    <property type="protein sequence ID" value="KAK3035276.1"/>
    <property type="molecule type" value="Genomic_DNA"/>
</dbReference>